<keyword evidence="2" id="KW-1185">Reference proteome</keyword>
<comment type="caution">
    <text evidence="1">The sequence shown here is derived from an EMBL/GenBank/DDBJ whole genome shotgun (WGS) entry which is preliminary data.</text>
</comment>
<evidence type="ECO:0000313" key="2">
    <source>
        <dbReference type="Proteomes" id="UP001497472"/>
    </source>
</evidence>
<evidence type="ECO:0000313" key="1">
    <source>
        <dbReference type="EMBL" id="CAK1544998.1"/>
    </source>
</evidence>
<dbReference type="Proteomes" id="UP001497472">
    <property type="component" value="Unassembled WGS sequence"/>
</dbReference>
<proteinExistence type="predicted"/>
<accession>A0AAV1J6J6</accession>
<reference evidence="1 2" key="1">
    <citation type="submission" date="2023-11" db="EMBL/GenBank/DDBJ databases">
        <authorList>
            <person name="Okamura Y."/>
        </authorList>
    </citation>
    <scope>NUCLEOTIDE SEQUENCE [LARGE SCALE GENOMIC DNA]</scope>
</reference>
<name>A0AAV1J6J6_9NEOP</name>
<dbReference type="AlphaFoldDB" id="A0AAV1J6J6"/>
<organism evidence="1 2">
    <name type="scientific">Leptosia nina</name>
    <dbReference type="NCBI Taxonomy" id="320188"/>
    <lineage>
        <taxon>Eukaryota</taxon>
        <taxon>Metazoa</taxon>
        <taxon>Ecdysozoa</taxon>
        <taxon>Arthropoda</taxon>
        <taxon>Hexapoda</taxon>
        <taxon>Insecta</taxon>
        <taxon>Pterygota</taxon>
        <taxon>Neoptera</taxon>
        <taxon>Endopterygota</taxon>
        <taxon>Lepidoptera</taxon>
        <taxon>Glossata</taxon>
        <taxon>Ditrysia</taxon>
        <taxon>Papilionoidea</taxon>
        <taxon>Pieridae</taxon>
        <taxon>Pierinae</taxon>
        <taxon>Leptosia</taxon>
    </lineage>
</organism>
<gene>
    <name evidence="1" type="ORF">LNINA_LOCUS4695</name>
</gene>
<sequence length="100" mass="11149">MKWVGPWQGARAARPRQPGETDRALFRANISSGFRVNSALNAELECSLPDIRACAVQISTNAKTVIDKYFQSSKNSGEECFNIMPFVDAILLAIFWMSHV</sequence>
<protein>
    <submittedName>
        <fullName evidence="1">Uncharacterized protein</fullName>
    </submittedName>
</protein>
<dbReference type="EMBL" id="CAVLEF010000006">
    <property type="protein sequence ID" value="CAK1544998.1"/>
    <property type="molecule type" value="Genomic_DNA"/>
</dbReference>